<dbReference type="SMART" id="SM00271">
    <property type="entry name" value="DnaJ"/>
    <property type="match status" value="1"/>
</dbReference>
<accession>A0A7I8VGL6</accession>
<keyword evidence="2" id="KW-0143">Chaperone</keyword>
<evidence type="ECO:0000313" key="5">
    <source>
        <dbReference type="Proteomes" id="UP000549394"/>
    </source>
</evidence>
<dbReference type="InterPro" id="IPR036386">
    <property type="entry name" value="HscB_C_sf"/>
</dbReference>
<evidence type="ECO:0000259" key="3">
    <source>
        <dbReference type="PROSITE" id="PS50076"/>
    </source>
</evidence>
<feature type="domain" description="J" evidence="3">
    <location>
        <begin position="1"/>
        <end position="68"/>
    </location>
</feature>
<dbReference type="Proteomes" id="UP000549394">
    <property type="component" value="Unassembled WGS sequence"/>
</dbReference>
<dbReference type="PROSITE" id="PS50076">
    <property type="entry name" value="DNAJ_2"/>
    <property type="match status" value="1"/>
</dbReference>
<keyword evidence="5" id="KW-1185">Reference proteome</keyword>
<sequence>MDIEETFQVDNEDLSTKFKDLQRRLHPDKFANKSPVEKEYSEQQSSLINKAYTTLQKPLDRGVYLLEQNKVYLEEDETIAEPEFLLSMMEINEEIESSNDEVSLMELDKENKLRIESIISSLKDAFEKRELKNAKKLLIELRYIMNIDNKISDKIRHLF</sequence>
<dbReference type="GO" id="GO:0044571">
    <property type="term" value="P:[2Fe-2S] cluster assembly"/>
    <property type="evidence" value="ECO:0007669"/>
    <property type="project" value="InterPro"/>
</dbReference>
<reference evidence="4 5" key="1">
    <citation type="submission" date="2020-08" db="EMBL/GenBank/DDBJ databases">
        <authorList>
            <person name="Hejnol A."/>
        </authorList>
    </citation>
    <scope>NUCLEOTIDE SEQUENCE [LARGE SCALE GENOMIC DNA]</scope>
</reference>
<dbReference type="InterPro" id="IPR004640">
    <property type="entry name" value="HscB"/>
</dbReference>
<dbReference type="InterPro" id="IPR001623">
    <property type="entry name" value="DnaJ_domain"/>
</dbReference>
<dbReference type="NCBIfam" id="TIGR00714">
    <property type="entry name" value="hscB"/>
    <property type="match status" value="1"/>
</dbReference>
<dbReference type="GO" id="GO:0051259">
    <property type="term" value="P:protein complex oligomerization"/>
    <property type="evidence" value="ECO:0007669"/>
    <property type="project" value="InterPro"/>
</dbReference>
<gene>
    <name evidence="4" type="ORF">DGYR_LOCUS4185</name>
</gene>
<dbReference type="GO" id="GO:0001671">
    <property type="term" value="F:ATPase activator activity"/>
    <property type="evidence" value="ECO:0007669"/>
    <property type="project" value="InterPro"/>
</dbReference>
<dbReference type="Gene3D" id="1.20.1280.20">
    <property type="entry name" value="HscB, C-terminal domain"/>
    <property type="match status" value="1"/>
</dbReference>
<dbReference type="PANTHER" id="PTHR14021:SF15">
    <property type="entry name" value="IRON-SULFUR CLUSTER CO-CHAPERONE PROTEIN HSCB"/>
    <property type="match status" value="1"/>
</dbReference>
<evidence type="ECO:0000256" key="2">
    <source>
        <dbReference type="ARBA" id="ARBA00023186"/>
    </source>
</evidence>
<evidence type="ECO:0000313" key="4">
    <source>
        <dbReference type="EMBL" id="CAD5115444.1"/>
    </source>
</evidence>
<dbReference type="Pfam" id="PF07743">
    <property type="entry name" value="HSCB_C"/>
    <property type="match status" value="1"/>
</dbReference>
<organism evidence="4 5">
    <name type="scientific">Dimorphilus gyrociliatus</name>
    <dbReference type="NCBI Taxonomy" id="2664684"/>
    <lineage>
        <taxon>Eukaryota</taxon>
        <taxon>Metazoa</taxon>
        <taxon>Spiralia</taxon>
        <taxon>Lophotrochozoa</taxon>
        <taxon>Annelida</taxon>
        <taxon>Polychaeta</taxon>
        <taxon>Polychaeta incertae sedis</taxon>
        <taxon>Dinophilidae</taxon>
        <taxon>Dimorphilus</taxon>
    </lineage>
</organism>
<dbReference type="OrthoDB" id="448954at2759"/>
<comment type="caution">
    <text evidence="4">The sequence shown here is derived from an EMBL/GenBank/DDBJ whole genome shotgun (WGS) entry which is preliminary data.</text>
</comment>
<dbReference type="InterPro" id="IPR009073">
    <property type="entry name" value="HscB_oligo_C"/>
</dbReference>
<proteinExistence type="inferred from homology"/>
<dbReference type="InterPro" id="IPR036869">
    <property type="entry name" value="J_dom_sf"/>
</dbReference>
<dbReference type="SUPFAM" id="SSF46565">
    <property type="entry name" value="Chaperone J-domain"/>
    <property type="match status" value="1"/>
</dbReference>
<dbReference type="Gene3D" id="1.10.287.110">
    <property type="entry name" value="DnaJ domain"/>
    <property type="match status" value="1"/>
</dbReference>
<comment type="similarity">
    <text evidence="1">Belongs to the HscB family.</text>
</comment>
<dbReference type="SUPFAM" id="SSF47144">
    <property type="entry name" value="HSC20 (HSCB), C-terminal oligomerisation domain"/>
    <property type="match status" value="1"/>
</dbReference>
<dbReference type="AlphaFoldDB" id="A0A7I8VGL6"/>
<name>A0A7I8VGL6_9ANNE</name>
<dbReference type="EMBL" id="CAJFCJ010000006">
    <property type="protein sequence ID" value="CAD5115444.1"/>
    <property type="molecule type" value="Genomic_DNA"/>
</dbReference>
<dbReference type="GO" id="GO:0051087">
    <property type="term" value="F:protein-folding chaperone binding"/>
    <property type="evidence" value="ECO:0007669"/>
    <property type="project" value="InterPro"/>
</dbReference>
<protein>
    <submittedName>
        <fullName evidence="4">DgyrCDS4418</fullName>
    </submittedName>
</protein>
<evidence type="ECO:0000256" key="1">
    <source>
        <dbReference type="ARBA" id="ARBA00010476"/>
    </source>
</evidence>
<dbReference type="GO" id="GO:0005739">
    <property type="term" value="C:mitochondrion"/>
    <property type="evidence" value="ECO:0007669"/>
    <property type="project" value="TreeGrafter"/>
</dbReference>
<dbReference type="PANTHER" id="PTHR14021">
    <property type="entry name" value="IRON-SULFUR CLUSTER CO-CHAPERONE PROTEIN HSCB"/>
    <property type="match status" value="1"/>
</dbReference>